<dbReference type="RefSeq" id="WP_121735520.1">
    <property type="nucleotide sequence ID" value="NZ_QXXG01000008.1"/>
</dbReference>
<dbReference type="OrthoDB" id="6397760at2"/>
<dbReference type="SMART" id="SM00245">
    <property type="entry name" value="TSPc"/>
    <property type="match status" value="1"/>
</dbReference>
<dbReference type="CDD" id="cd07563">
    <property type="entry name" value="Peptidase_S41_IRBP"/>
    <property type="match status" value="1"/>
</dbReference>
<dbReference type="Pfam" id="PF03572">
    <property type="entry name" value="Peptidase_S41"/>
    <property type="match status" value="1"/>
</dbReference>
<dbReference type="PANTHER" id="PTHR11261">
    <property type="entry name" value="INTERPHOTORECEPTOR RETINOID-BINDING PROTEIN"/>
    <property type="match status" value="1"/>
</dbReference>
<dbReference type="PANTHER" id="PTHR11261:SF3">
    <property type="entry name" value="RETINOL-BINDING PROTEIN 3"/>
    <property type="match status" value="1"/>
</dbReference>
<evidence type="ECO:0000313" key="3">
    <source>
        <dbReference type="EMBL" id="TGY63636.1"/>
    </source>
</evidence>
<dbReference type="Proteomes" id="UP000310032">
    <property type="component" value="Unassembled WGS sequence"/>
</dbReference>
<evidence type="ECO:0000313" key="5">
    <source>
        <dbReference type="Proteomes" id="UP000310032"/>
    </source>
</evidence>
<dbReference type="GO" id="GO:0008236">
    <property type="term" value="F:serine-type peptidase activity"/>
    <property type="evidence" value="ECO:0007669"/>
    <property type="project" value="InterPro"/>
</dbReference>
<accession>A0A3L7ZSY2</accession>
<feature type="domain" description="Tail specific protease" evidence="1">
    <location>
        <begin position="109"/>
        <end position="310"/>
    </location>
</feature>
<dbReference type="Gene3D" id="3.90.226.10">
    <property type="entry name" value="2-enoyl-CoA Hydratase, Chain A, domain 1"/>
    <property type="match status" value="1"/>
</dbReference>
<name>A0A3L7ZSY2_PARDI</name>
<comment type="caution">
    <text evidence="2">The sequence shown here is derived from an EMBL/GenBank/DDBJ whole genome shotgun (WGS) entry which is preliminary data.</text>
</comment>
<organism evidence="2 4">
    <name type="scientific">Parabacteroides distasonis</name>
    <dbReference type="NCBI Taxonomy" id="823"/>
    <lineage>
        <taxon>Bacteria</taxon>
        <taxon>Pseudomonadati</taxon>
        <taxon>Bacteroidota</taxon>
        <taxon>Bacteroidia</taxon>
        <taxon>Bacteroidales</taxon>
        <taxon>Tannerellaceae</taxon>
        <taxon>Parabacteroides</taxon>
    </lineage>
</organism>
<dbReference type="Gene3D" id="3.30.750.44">
    <property type="match status" value="1"/>
</dbReference>
<dbReference type="PROSITE" id="PS51257">
    <property type="entry name" value="PROKAR_LIPOPROTEIN"/>
    <property type="match status" value="1"/>
</dbReference>
<dbReference type="EMBL" id="RAYI01000010">
    <property type="protein sequence ID" value="RLT74082.1"/>
    <property type="molecule type" value="Genomic_DNA"/>
</dbReference>
<dbReference type="EMBL" id="SRYM01000002">
    <property type="protein sequence ID" value="TGY63636.1"/>
    <property type="molecule type" value="Genomic_DNA"/>
</dbReference>
<evidence type="ECO:0000313" key="4">
    <source>
        <dbReference type="Proteomes" id="UP000278164"/>
    </source>
</evidence>
<dbReference type="InterPro" id="IPR005151">
    <property type="entry name" value="Tail-specific_protease"/>
</dbReference>
<proteinExistence type="predicted"/>
<dbReference type="InterPro" id="IPR028204">
    <property type="entry name" value="Tricorn_C1"/>
</dbReference>
<sequence>MKRHLIYICISLGYLFTGCEKSDEYVASPQENFEALWKILDENYCFFKYKDIDWDEVHDRYKTQISDTMNQYVLFDILGDMLNELKDGHTNLTSTFNMSRYWDWYLDYPDNFDADIQENYLGRDYSIAGGLKYTTLSDGQIGYIYYGSFSSSAGESGLDHIFYQFKDCKGLIFDIRDNGGGMLSNADRIASRFLEEKILTGYIQHKTGKGHDDFSEPYPLYLSPSQHIRWLRPVVVLTNRHCYSAANDFVQKVRMMPYVTTMGDRTGGGSGFPFNSELPNGWGVRFSASPMLDVNKQHTEFGIDPKYKVSMTQEDIEKGKDTIIEAAITRLLSETEKEQKFDRLFNIQNLVN</sequence>
<dbReference type="GO" id="GO:0006508">
    <property type="term" value="P:proteolysis"/>
    <property type="evidence" value="ECO:0007669"/>
    <property type="project" value="InterPro"/>
</dbReference>
<dbReference type="AlphaFoldDB" id="A0A3L7ZSY2"/>
<dbReference type="InterPro" id="IPR029045">
    <property type="entry name" value="ClpP/crotonase-like_dom_sf"/>
</dbReference>
<protein>
    <submittedName>
        <fullName evidence="2">Peptidase S41</fullName>
    </submittedName>
</protein>
<evidence type="ECO:0000313" key="2">
    <source>
        <dbReference type="EMBL" id="RLT74082.1"/>
    </source>
</evidence>
<dbReference type="Proteomes" id="UP000278164">
    <property type="component" value="Unassembled WGS sequence"/>
</dbReference>
<evidence type="ECO:0000259" key="1">
    <source>
        <dbReference type="SMART" id="SM00245"/>
    </source>
</evidence>
<gene>
    <name evidence="2" type="ORF">D7V78_06555</name>
    <name evidence="3" type="ORF">E5342_01265</name>
</gene>
<dbReference type="Pfam" id="PF14684">
    <property type="entry name" value="Tricorn_C1"/>
    <property type="match status" value="1"/>
</dbReference>
<reference evidence="2 4" key="1">
    <citation type="submission" date="2018-09" db="EMBL/GenBank/DDBJ databases">
        <title>Murine metabolic-syndrome-specific gut microbial biobank.</title>
        <authorList>
            <person name="Liu C."/>
        </authorList>
    </citation>
    <scope>NUCLEOTIDE SEQUENCE [LARGE SCALE GENOMIC DNA]</scope>
    <source>
        <strain evidence="2 4">8-P5</strain>
    </source>
</reference>
<reference evidence="3 5" key="2">
    <citation type="submission" date="2019-04" db="EMBL/GenBank/DDBJ databases">
        <title>Microbes associate with the intestines of laboratory mice.</title>
        <authorList>
            <person name="Navarre W."/>
            <person name="Wong E."/>
            <person name="Huang K."/>
            <person name="Tropini C."/>
            <person name="Ng K."/>
            <person name="Yu B."/>
        </authorList>
    </citation>
    <scope>NUCLEOTIDE SEQUENCE [LARGE SCALE GENOMIC DNA]</scope>
    <source>
        <strain evidence="3 5">NM39_I3</strain>
    </source>
</reference>
<dbReference type="SUPFAM" id="SSF52096">
    <property type="entry name" value="ClpP/crotonase"/>
    <property type="match status" value="1"/>
</dbReference>